<evidence type="ECO:0008006" key="10">
    <source>
        <dbReference type="Google" id="ProtNLM"/>
    </source>
</evidence>
<dbReference type="PRINTS" id="PR00800">
    <property type="entry name" value="YHDCRBOXLASE"/>
</dbReference>
<keyword evidence="4 6" id="KW-0663">Pyridoxal phosphate</keyword>
<evidence type="ECO:0000313" key="9">
    <source>
        <dbReference type="Proteomes" id="UP000215377"/>
    </source>
</evidence>
<dbReference type="Pfam" id="PF00282">
    <property type="entry name" value="Pyridoxal_deC"/>
    <property type="match status" value="1"/>
</dbReference>
<dbReference type="InterPro" id="IPR010977">
    <property type="entry name" value="Aromatic_deC"/>
</dbReference>
<dbReference type="GO" id="GO:0005737">
    <property type="term" value="C:cytoplasm"/>
    <property type="evidence" value="ECO:0007669"/>
    <property type="project" value="TreeGrafter"/>
</dbReference>
<dbReference type="GO" id="GO:0016831">
    <property type="term" value="F:carboxy-lyase activity"/>
    <property type="evidence" value="ECO:0007669"/>
    <property type="project" value="UniProtKB-KW"/>
</dbReference>
<dbReference type="OrthoDB" id="9803665at2"/>
<dbReference type="SUPFAM" id="SSF53383">
    <property type="entry name" value="PLP-dependent transferases"/>
    <property type="match status" value="1"/>
</dbReference>
<dbReference type="InterPro" id="IPR015421">
    <property type="entry name" value="PyrdxlP-dep_Trfase_major"/>
</dbReference>
<proteinExistence type="inferred from homology"/>
<evidence type="ECO:0000313" key="8">
    <source>
        <dbReference type="EMBL" id="OWU73591.1"/>
    </source>
</evidence>
<evidence type="ECO:0000256" key="2">
    <source>
        <dbReference type="ARBA" id="ARBA00009533"/>
    </source>
</evidence>
<comment type="cofactor">
    <cofactor evidence="1 6 7">
        <name>pyridoxal 5'-phosphate</name>
        <dbReference type="ChEBI" id="CHEBI:597326"/>
    </cofactor>
</comment>
<evidence type="ECO:0000256" key="7">
    <source>
        <dbReference type="RuleBase" id="RU000382"/>
    </source>
</evidence>
<keyword evidence="5 7" id="KW-0456">Lyase</keyword>
<evidence type="ECO:0000256" key="4">
    <source>
        <dbReference type="ARBA" id="ARBA00022898"/>
    </source>
</evidence>
<name>A0A225NKA7_9RHOB</name>
<dbReference type="InterPro" id="IPR002129">
    <property type="entry name" value="PyrdxlP-dep_de-COase"/>
</dbReference>
<dbReference type="EMBL" id="AQQR01000004">
    <property type="protein sequence ID" value="OWU73591.1"/>
    <property type="molecule type" value="Genomic_DNA"/>
</dbReference>
<evidence type="ECO:0000256" key="1">
    <source>
        <dbReference type="ARBA" id="ARBA00001933"/>
    </source>
</evidence>
<dbReference type="PANTHER" id="PTHR45677:SF8">
    <property type="entry name" value="CYSTEINE SULFINIC ACID DECARBOXYLASE"/>
    <property type="match status" value="1"/>
</dbReference>
<keyword evidence="9" id="KW-1185">Reference proteome</keyword>
<reference evidence="8 9" key="1">
    <citation type="submission" date="2013-04" db="EMBL/GenBank/DDBJ databases">
        <title>Oceanicola sp. 22II1-22F33 Genome Sequencing.</title>
        <authorList>
            <person name="Lai Q."/>
            <person name="Li G."/>
            <person name="Shao Z."/>
        </authorList>
    </citation>
    <scope>NUCLEOTIDE SEQUENCE [LARGE SCALE GENOMIC DNA]</scope>
    <source>
        <strain evidence="8 9">22II1-22F33</strain>
    </source>
</reference>
<dbReference type="InterPro" id="IPR015424">
    <property type="entry name" value="PyrdxlP-dep_Trfase"/>
</dbReference>
<comment type="similarity">
    <text evidence="2 7">Belongs to the group II decarboxylase family.</text>
</comment>
<dbReference type="GO" id="GO:0019752">
    <property type="term" value="P:carboxylic acid metabolic process"/>
    <property type="evidence" value="ECO:0007669"/>
    <property type="project" value="InterPro"/>
</dbReference>
<dbReference type="PANTHER" id="PTHR45677">
    <property type="entry name" value="GLUTAMATE DECARBOXYLASE-RELATED"/>
    <property type="match status" value="1"/>
</dbReference>
<dbReference type="RefSeq" id="WP_088650316.1">
    <property type="nucleotide sequence ID" value="NZ_AQQR01000004.1"/>
</dbReference>
<dbReference type="Proteomes" id="UP000215377">
    <property type="component" value="Unassembled WGS sequence"/>
</dbReference>
<dbReference type="GO" id="GO:0030170">
    <property type="term" value="F:pyridoxal phosphate binding"/>
    <property type="evidence" value="ECO:0007669"/>
    <property type="project" value="InterPro"/>
</dbReference>
<feature type="modified residue" description="N6-(pyridoxal phosphate)lysine" evidence="6">
    <location>
        <position position="303"/>
    </location>
</feature>
<dbReference type="Gene3D" id="3.90.1150.10">
    <property type="entry name" value="Aspartate Aminotransferase, domain 1"/>
    <property type="match status" value="1"/>
</dbReference>
<dbReference type="InterPro" id="IPR015422">
    <property type="entry name" value="PyrdxlP-dep_Trfase_small"/>
</dbReference>
<gene>
    <name evidence="8" type="ORF">ATO3_13145</name>
</gene>
<organism evidence="8 9">
    <name type="scientific">Marinibacterium profundimaris</name>
    <dbReference type="NCBI Taxonomy" id="1679460"/>
    <lineage>
        <taxon>Bacteria</taxon>
        <taxon>Pseudomonadati</taxon>
        <taxon>Pseudomonadota</taxon>
        <taxon>Alphaproteobacteria</taxon>
        <taxon>Rhodobacterales</taxon>
        <taxon>Paracoccaceae</taxon>
        <taxon>Marinibacterium</taxon>
    </lineage>
</organism>
<sequence length="471" mass="49505">MSDKTRHEGHHIDPDDWDDFATAMHGVLDACLARLQAARDLPWQPVPPGFAETVALDGTAQPLPGVLDRMTGPIMAQATGNTHPRFWGWVHGTGLPVGLAAELVAATMNANTGGRWQGAAEVERAVLHFLRDTAGMAGDAFGILTGGTSQATILALTTARTKLFGAGIRQTGLAGLPPVRVYVAEGGHSCIDKALEILGHGTDSLTHIPTDAGHRMDLDALRARIAADRAGGIEPLAIVGTAGSVGIGAFDDLDALADLATAEDIWLHIDAAFGFWIQLAEAPWRDLARGIGRADSIALDLHKWIGVPYSCGACLIADHDLHRAAFTSRPDYLASGAEGLAGGDLWFCDYGMDLSRGFLALKAWAAFAAHGTEAFGRAITDNCRQAALMGQLVEEAPELELAVPVISNICCFYPGKADPADIAARLQTEGTAVFSTGKVADRPCLRAAIVNHRTTGADIRAAIDAVRAAIA</sequence>
<evidence type="ECO:0000256" key="3">
    <source>
        <dbReference type="ARBA" id="ARBA00022793"/>
    </source>
</evidence>
<evidence type="ECO:0000256" key="5">
    <source>
        <dbReference type="ARBA" id="ARBA00023239"/>
    </source>
</evidence>
<dbReference type="Gene3D" id="3.40.640.10">
    <property type="entry name" value="Type I PLP-dependent aspartate aminotransferase-like (Major domain)"/>
    <property type="match status" value="1"/>
</dbReference>
<dbReference type="GO" id="GO:0006520">
    <property type="term" value="P:amino acid metabolic process"/>
    <property type="evidence" value="ECO:0007669"/>
    <property type="project" value="InterPro"/>
</dbReference>
<comment type="caution">
    <text evidence="8">The sequence shown here is derived from an EMBL/GenBank/DDBJ whole genome shotgun (WGS) entry which is preliminary data.</text>
</comment>
<evidence type="ECO:0000256" key="6">
    <source>
        <dbReference type="PIRSR" id="PIRSR602129-50"/>
    </source>
</evidence>
<accession>A0A225NKA7</accession>
<protein>
    <recommendedName>
        <fullName evidence="10">Amino acid decarboxylase</fullName>
    </recommendedName>
</protein>
<dbReference type="AlphaFoldDB" id="A0A225NKA7"/>
<dbReference type="Gene3D" id="3.90.1150.170">
    <property type="match status" value="1"/>
</dbReference>
<keyword evidence="3" id="KW-0210">Decarboxylase</keyword>